<dbReference type="GO" id="GO:0016887">
    <property type="term" value="F:ATP hydrolysis activity"/>
    <property type="evidence" value="ECO:0007669"/>
    <property type="project" value="InterPro"/>
</dbReference>
<dbReference type="OrthoDB" id="416154at2759"/>
<sequence length="154" mass="16971">MYFVVMSILTGLYKPTSGTAFVYGMDIRTHMAAIRDCLGMCPQHNVLFDKLNVEEQLKFYGGLKGLRGDVLDAEVQSMLADIGLESKRDQIASDLSGMFVRSGMKRKLCIGIALMGGSKLVILDEPTAGIDAHARRSIWHLLLKHKQGATENVL</sequence>
<evidence type="ECO:0000313" key="6">
    <source>
        <dbReference type="WBParaSite" id="ASIM_0000536101-mRNA-1"/>
    </source>
</evidence>
<gene>
    <name evidence="4" type="ORF">ASIM_LOCUS5158</name>
</gene>
<keyword evidence="1" id="KW-0813">Transport</keyword>
<dbReference type="InterPro" id="IPR026082">
    <property type="entry name" value="ABCA"/>
</dbReference>
<dbReference type="AlphaFoldDB" id="A0A0M3JCM8"/>
<dbReference type="InterPro" id="IPR027417">
    <property type="entry name" value="P-loop_NTPase"/>
</dbReference>
<name>A0A0M3JCM8_ANISI</name>
<keyword evidence="2" id="KW-0677">Repeat</keyword>
<feature type="domain" description="ABC transporter" evidence="3">
    <location>
        <begin position="5"/>
        <end position="128"/>
    </location>
</feature>
<evidence type="ECO:0000313" key="5">
    <source>
        <dbReference type="Proteomes" id="UP000267096"/>
    </source>
</evidence>
<dbReference type="WBParaSite" id="ASIM_0000536101-mRNA-1">
    <property type="protein sequence ID" value="ASIM_0000536101-mRNA-1"/>
    <property type="gene ID" value="ASIM_0000536101"/>
</dbReference>
<dbReference type="PANTHER" id="PTHR19229:SF36">
    <property type="entry name" value="ATP-BINDING CASSETTE SUB-FAMILY A MEMBER 2"/>
    <property type="match status" value="1"/>
</dbReference>
<dbReference type="PANTHER" id="PTHR19229">
    <property type="entry name" value="ATP-BINDING CASSETTE TRANSPORTER SUBFAMILY A ABCA"/>
    <property type="match status" value="1"/>
</dbReference>
<evidence type="ECO:0000256" key="2">
    <source>
        <dbReference type="ARBA" id="ARBA00022737"/>
    </source>
</evidence>
<proteinExistence type="predicted"/>
<dbReference type="SUPFAM" id="SSF52540">
    <property type="entry name" value="P-loop containing nucleoside triphosphate hydrolases"/>
    <property type="match status" value="1"/>
</dbReference>
<evidence type="ECO:0000259" key="3">
    <source>
        <dbReference type="Pfam" id="PF00005"/>
    </source>
</evidence>
<reference evidence="4 5" key="2">
    <citation type="submission" date="2018-11" db="EMBL/GenBank/DDBJ databases">
        <authorList>
            <consortium name="Pathogen Informatics"/>
        </authorList>
    </citation>
    <scope>NUCLEOTIDE SEQUENCE [LARGE SCALE GENOMIC DNA]</scope>
</reference>
<organism evidence="6">
    <name type="scientific">Anisakis simplex</name>
    <name type="common">Herring worm</name>
    <dbReference type="NCBI Taxonomy" id="6269"/>
    <lineage>
        <taxon>Eukaryota</taxon>
        <taxon>Metazoa</taxon>
        <taxon>Ecdysozoa</taxon>
        <taxon>Nematoda</taxon>
        <taxon>Chromadorea</taxon>
        <taxon>Rhabditida</taxon>
        <taxon>Spirurina</taxon>
        <taxon>Ascaridomorpha</taxon>
        <taxon>Ascaridoidea</taxon>
        <taxon>Anisakidae</taxon>
        <taxon>Anisakis</taxon>
        <taxon>Anisakis simplex complex</taxon>
    </lineage>
</organism>
<dbReference type="GO" id="GO:0005319">
    <property type="term" value="F:lipid transporter activity"/>
    <property type="evidence" value="ECO:0007669"/>
    <property type="project" value="TreeGrafter"/>
</dbReference>
<keyword evidence="5" id="KW-1185">Reference proteome</keyword>
<reference evidence="6" key="1">
    <citation type="submission" date="2017-02" db="UniProtKB">
        <authorList>
            <consortium name="WormBaseParasite"/>
        </authorList>
    </citation>
    <scope>IDENTIFICATION</scope>
</reference>
<accession>A0A0M3JCM8</accession>
<dbReference type="InterPro" id="IPR003439">
    <property type="entry name" value="ABC_transporter-like_ATP-bd"/>
</dbReference>
<dbReference type="GO" id="GO:0016020">
    <property type="term" value="C:membrane"/>
    <property type="evidence" value="ECO:0007669"/>
    <property type="project" value="InterPro"/>
</dbReference>
<dbReference type="Gene3D" id="3.40.50.300">
    <property type="entry name" value="P-loop containing nucleotide triphosphate hydrolases"/>
    <property type="match status" value="1"/>
</dbReference>
<dbReference type="GO" id="GO:0005524">
    <property type="term" value="F:ATP binding"/>
    <property type="evidence" value="ECO:0007669"/>
    <property type="project" value="InterPro"/>
</dbReference>
<protein>
    <submittedName>
        <fullName evidence="6">ABC transporter domain-containing protein</fullName>
    </submittedName>
</protein>
<evidence type="ECO:0000256" key="1">
    <source>
        <dbReference type="ARBA" id="ARBA00022448"/>
    </source>
</evidence>
<dbReference type="Proteomes" id="UP000267096">
    <property type="component" value="Unassembled WGS sequence"/>
</dbReference>
<evidence type="ECO:0000313" key="4">
    <source>
        <dbReference type="EMBL" id="VDK25088.1"/>
    </source>
</evidence>
<dbReference type="EMBL" id="UYRR01009778">
    <property type="protein sequence ID" value="VDK25088.1"/>
    <property type="molecule type" value="Genomic_DNA"/>
</dbReference>
<dbReference type="GO" id="GO:0140359">
    <property type="term" value="F:ABC-type transporter activity"/>
    <property type="evidence" value="ECO:0007669"/>
    <property type="project" value="InterPro"/>
</dbReference>
<dbReference type="Pfam" id="PF00005">
    <property type="entry name" value="ABC_tran"/>
    <property type="match status" value="1"/>
</dbReference>